<evidence type="ECO:0000313" key="2">
    <source>
        <dbReference type="Proteomes" id="UP001152300"/>
    </source>
</evidence>
<comment type="caution">
    <text evidence="1">The sequence shown here is derived from an EMBL/GenBank/DDBJ whole genome shotgun (WGS) entry which is preliminary data.</text>
</comment>
<name>A0A9X0AX47_9HELO</name>
<dbReference type="EMBL" id="JAPEIS010000001">
    <property type="protein sequence ID" value="KAJ8070550.1"/>
    <property type="molecule type" value="Genomic_DNA"/>
</dbReference>
<evidence type="ECO:0000313" key="1">
    <source>
        <dbReference type="EMBL" id="KAJ8070550.1"/>
    </source>
</evidence>
<organism evidence="1 2">
    <name type="scientific">Sclerotinia nivalis</name>
    <dbReference type="NCBI Taxonomy" id="352851"/>
    <lineage>
        <taxon>Eukaryota</taxon>
        <taxon>Fungi</taxon>
        <taxon>Dikarya</taxon>
        <taxon>Ascomycota</taxon>
        <taxon>Pezizomycotina</taxon>
        <taxon>Leotiomycetes</taxon>
        <taxon>Helotiales</taxon>
        <taxon>Sclerotiniaceae</taxon>
        <taxon>Sclerotinia</taxon>
    </lineage>
</organism>
<reference evidence="1" key="1">
    <citation type="submission" date="2022-11" db="EMBL/GenBank/DDBJ databases">
        <title>Genome Resource of Sclerotinia nivalis Strain SnTB1, a Plant Pathogen Isolated from American Ginseng.</title>
        <authorList>
            <person name="Fan S."/>
        </authorList>
    </citation>
    <scope>NUCLEOTIDE SEQUENCE</scope>
    <source>
        <strain evidence="1">SnTB1</strain>
    </source>
</reference>
<keyword evidence="2" id="KW-1185">Reference proteome</keyword>
<sequence>MLTRATSFHIITSKTRDIKCPSRHAPIITRAFDMARRSKACVRITTAMEDHEKLLFHRYVHARIVGTDANVAAVIQASTDCYDVDQLEVADEDAGERVGLTNEQGAVENGWGNNEQGAIEVVVQSTADGNNNQEVVDIVVQQDQPTADGNDSQGASNGWVNNNQRANAAWSWSSLALKLVSGSFHSFRFFND</sequence>
<dbReference type="Proteomes" id="UP001152300">
    <property type="component" value="Unassembled WGS sequence"/>
</dbReference>
<dbReference type="OrthoDB" id="3564277at2759"/>
<accession>A0A9X0AX47</accession>
<proteinExistence type="predicted"/>
<protein>
    <submittedName>
        <fullName evidence="1">Uncharacterized protein</fullName>
    </submittedName>
</protein>
<gene>
    <name evidence="1" type="ORF">OCU04_000924</name>
</gene>
<dbReference type="AlphaFoldDB" id="A0A9X0AX47"/>